<accession>A0A8H4KE10</accession>
<sequence length="1881" mass="207100">MEGTEFSILTPNAMLGYGYNVEHFWYGIQKFKPAAIIVDSGSTDGGPYKLGMNKMTCGRGSYIRDLEPILTACFHHQIKVLIGSVGGDGSNKHVQEMFDIVSSISQRLGFSFNVATINAGMDRDLIKSRIENHKVSPCGPVEHLVPDVVDSAVDVVAQMGAEPFIEALKGNPDIILGGRCYDPAPFAAFCLSKGISSGVAWHMGKIMECGGICAIPKGRSMIATMRYDSFDLTPLAPEERCTPLSVAAHTLYEKTRPDRLPGPGGILSLDNAKYEQITEKTTRVSGAEFLETPYQVKLEGVTFLGYRTIFIGGIRDPILIGQIDDFLEQVRKYTQDLFPDLDKSDTCRLIYHIYGKNGVMGPLETQAVANPHEIAVLGEVVAPTQDMAYTIANNARASILHFSYPGQIATTGNFASPLSPHEQEAGAVFKFSLYHLVDLEDGESSSLFPITFKDIDSTASPSAAGCLSDERLKTLENGTLTPIGTYTSWMFRVITDMPSEKKQVPTRKARMEELARIIRSKNSGPFELTFDIMFDDEAVYKRVRDANVLTNDVIQSLYQVENDEILTNMFFEPALAWKCTIKRPWAQGSVGERDTLGTQQHALLLGIEVPEAGVSAEDIPKSTNGEAIHSNGVNGSKKVNGANGVNGATQQVSFHGHVATTTNTAFDRTDFLSRDIVHEIWNGLSLPPNALKSLELPGDDGKPGLPSSFKIGSLAQGTIALSGLLAALIHSLRNKGPVQRVTVPQKHAVIEFKSERLYMLDGKPAPSPWGPIGGLHKTSDGHVRIHDSFPNHGYGALELLGLPLTASRNDVTKKTQDWASIDLESVGLERRLAIYALRSYRQWDTLPQSKAIDDFPIALMRIASGPAGLPPRLTPGNDKCLRGLRVVEMSRVIAAPLAGKTLAAHGADVIWVTSPGLPDLPTMDRDFGRGKRTIHIDVNNVDDRQRLRELIKSCDVFIQGFRPGSLSAKGFGPDEVAALNPGIIYGCMSAFGPKGPWSDRRGFDSLIQTCSGMNVSEAEHYGAGEAARPMPCQALDHAGGYLLASGVMAALYRRSVQGGSYRVDVSLAGAMKYLRSMGQYPGKSGFQAEDYEKPSDVEEYLETYQTGFGEMRAVRHSVSIGGAEPSWDIMPKPLGSDKAREMDVVMDDSELPSLASPTPSETASQRRRRLDQHQHTRNSNRRDPRRYGFACLRSDNTCIWPANAQARVDRADTRIRELESALWESQRQNKRLSSENRNTRTADVTNISEDNVSPAGSLPLLGRQGSTHASPNEARSNTIDATIWSQVGIGEDGAITYNGPTSRFHAGSLTGNGPSPTTTQAPPGSAQDVASKSAHVERLRSQYDLLDTVWVPLAKSKSMEAFGITNEMGWQFLDMYWTWLHPLHNCIYRPVFIMDMALNGTYYSDFLLMAIFALAARHLSRHEGDSVDPNMGERFFTRAKMLLMDELDNPKPRIPTIQGLLILGGRQCAMGKSSQGWLFTGMAIRMMVDIGIHLNANRIAELERLTPSEIETRKRLYNSAFIWDKTLSLALGRPPSLTGSPYGPDEIFDHYDNDRDWKPSHVDITNSTYTPTPMYNTATFCAFCQLHVITTDMMMLLFDRGHLENIYPEIDNMSNRLSAWYSELPRTLKIDQGMAQCPPPHIASLNFLYHTLHILILRPLLHSPNTSFCKSSLQTCVNHSKQIHAIHDLYTKSFPHRLMTYQVSYCVYTAATVDVLDMRRSEAGVRIDAARRLGMAVRTLQEEAKHTPGSGRSLDTIRRQLTVWEVSAPLDTTQQESRGGFGTNLAVERQPSGFSRADQPRASPQPLHSSQIPLASDFGNGGPQAVNEGTSGFLSRYQSPFSFGMLDTGAGFHPDSFPWDMTEILGSSQVYGSLDQNDQEF</sequence>
<feature type="compositionally biased region" description="Basic residues" evidence="8">
    <location>
        <begin position="1165"/>
        <end position="1179"/>
    </location>
</feature>
<evidence type="ECO:0000256" key="2">
    <source>
        <dbReference type="ARBA" id="ARBA00022723"/>
    </source>
</evidence>
<feature type="region of interest" description="Disordered" evidence="8">
    <location>
        <begin position="1149"/>
        <end position="1184"/>
    </location>
</feature>
<dbReference type="PANTHER" id="PTHR31313:SF85">
    <property type="entry name" value="ZN(II)2CYS6 TRANSCRIPTION FACTOR (EUROFUNG)"/>
    <property type="match status" value="1"/>
</dbReference>
<dbReference type="InterPro" id="IPR003673">
    <property type="entry name" value="CoA-Trfase_fam_III"/>
</dbReference>
<evidence type="ECO:0000256" key="4">
    <source>
        <dbReference type="ARBA" id="ARBA00023015"/>
    </source>
</evidence>
<keyword evidence="4" id="KW-0805">Transcription regulation</keyword>
<gene>
    <name evidence="10" type="ORF">F53441_8115</name>
</gene>
<dbReference type="InterPro" id="IPR007219">
    <property type="entry name" value="XnlR_reg_dom"/>
</dbReference>
<name>A0A8H4KE10_9HYPO</name>
<feature type="compositionally biased region" description="Polar residues" evidence="8">
    <location>
        <begin position="1309"/>
        <end position="1322"/>
    </location>
</feature>
<dbReference type="Gene3D" id="3.40.50.10540">
    <property type="entry name" value="Crotonobetainyl-coa:carnitine coa-transferase, domain 1"/>
    <property type="match status" value="1"/>
</dbReference>
<dbReference type="Pfam" id="PF02515">
    <property type="entry name" value="CoA_transf_3"/>
    <property type="match status" value="1"/>
</dbReference>
<evidence type="ECO:0000256" key="5">
    <source>
        <dbReference type="ARBA" id="ARBA00023125"/>
    </source>
</evidence>
<dbReference type="GO" id="GO:0003677">
    <property type="term" value="F:DNA binding"/>
    <property type="evidence" value="ECO:0007669"/>
    <property type="project" value="UniProtKB-KW"/>
</dbReference>
<comment type="caution">
    <text evidence="10">The sequence shown here is derived from an EMBL/GenBank/DDBJ whole genome shotgun (WGS) entry which is preliminary data.</text>
</comment>
<feature type="region of interest" description="Disordered" evidence="8">
    <location>
        <begin position="1300"/>
        <end position="1327"/>
    </location>
</feature>
<dbReference type="Pfam" id="PF04082">
    <property type="entry name" value="Fungal_trans"/>
    <property type="match status" value="1"/>
</dbReference>
<evidence type="ECO:0000256" key="7">
    <source>
        <dbReference type="ARBA" id="ARBA00023242"/>
    </source>
</evidence>
<evidence type="ECO:0000256" key="6">
    <source>
        <dbReference type="ARBA" id="ARBA00023163"/>
    </source>
</evidence>
<evidence type="ECO:0000256" key="8">
    <source>
        <dbReference type="SAM" id="MobiDB-lite"/>
    </source>
</evidence>
<keyword evidence="7" id="KW-0539">Nucleus</keyword>
<keyword evidence="5" id="KW-0238">DNA-binding</keyword>
<keyword evidence="11" id="KW-1185">Reference proteome</keyword>
<dbReference type="Pfam" id="PF14330">
    <property type="entry name" value="DUF4387"/>
    <property type="match status" value="1"/>
</dbReference>
<feature type="region of interest" description="Disordered" evidence="8">
    <location>
        <begin position="1222"/>
        <end position="1241"/>
    </location>
</feature>
<evidence type="ECO:0000256" key="3">
    <source>
        <dbReference type="ARBA" id="ARBA00022833"/>
    </source>
</evidence>
<dbReference type="Pfam" id="PF07287">
    <property type="entry name" value="AtuA"/>
    <property type="match status" value="2"/>
</dbReference>
<keyword evidence="6" id="KW-0804">Transcription</keyword>
<comment type="similarity">
    <text evidence="1">Belongs to the CoA-transferase III family.</text>
</comment>
<keyword evidence="2" id="KW-0479">Metal-binding</keyword>
<keyword evidence="3" id="KW-0862">Zinc</keyword>
<dbReference type="CDD" id="cd12148">
    <property type="entry name" value="fungal_TF_MHR"/>
    <property type="match status" value="1"/>
</dbReference>
<organism evidence="10 11">
    <name type="scientific">Fusarium austroafricanum</name>
    <dbReference type="NCBI Taxonomy" id="2364996"/>
    <lineage>
        <taxon>Eukaryota</taxon>
        <taxon>Fungi</taxon>
        <taxon>Dikarya</taxon>
        <taxon>Ascomycota</taxon>
        <taxon>Pezizomycotina</taxon>
        <taxon>Sordariomycetes</taxon>
        <taxon>Hypocreomycetidae</taxon>
        <taxon>Hypocreales</taxon>
        <taxon>Nectriaceae</taxon>
        <taxon>Fusarium</taxon>
        <taxon>Fusarium concolor species complex</taxon>
    </lineage>
</organism>
<dbReference type="Proteomes" id="UP000605986">
    <property type="component" value="Unassembled WGS sequence"/>
</dbReference>
<dbReference type="SUPFAM" id="SSF89796">
    <property type="entry name" value="CoA-transferase family III (CaiB/BaiF)"/>
    <property type="match status" value="2"/>
</dbReference>
<dbReference type="SMART" id="SM00906">
    <property type="entry name" value="Fungal_trans"/>
    <property type="match status" value="1"/>
</dbReference>
<evidence type="ECO:0000259" key="9">
    <source>
        <dbReference type="SMART" id="SM00906"/>
    </source>
</evidence>
<dbReference type="GO" id="GO:0003824">
    <property type="term" value="F:catalytic activity"/>
    <property type="evidence" value="ECO:0007669"/>
    <property type="project" value="InterPro"/>
</dbReference>
<dbReference type="GO" id="GO:0008270">
    <property type="term" value="F:zinc ion binding"/>
    <property type="evidence" value="ECO:0007669"/>
    <property type="project" value="InterPro"/>
</dbReference>
<dbReference type="InterPro" id="IPR010839">
    <property type="entry name" value="AtuA_N"/>
</dbReference>
<dbReference type="OrthoDB" id="5863171at2759"/>
<protein>
    <recommendedName>
        <fullName evidence="9">Xylanolytic transcriptional activator regulatory domain-containing protein</fullName>
    </recommendedName>
</protein>
<dbReference type="EMBL" id="JAADJG010000335">
    <property type="protein sequence ID" value="KAF4448475.1"/>
    <property type="molecule type" value="Genomic_DNA"/>
</dbReference>
<dbReference type="PANTHER" id="PTHR31313">
    <property type="entry name" value="TY1 ENHANCER ACTIVATOR"/>
    <property type="match status" value="1"/>
</dbReference>
<dbReference type="InterPro" id="IPR051615">
    <property type="entry name" value="Transcr_Regulatory_Elem"/>
</dbReference>
<proteinExistence type="inferred from homology"/>
<dbReference type="GO" id="GO:0006351">
    <property type="term" value="P:DNA-templated transcription"/>
    <property type="evidence" value="ECO:0007669"/>
    <property type="project" value="InterPro"/>
</dbReference>
<evidence type="ECO:0000313" key="10">
    <source>
        <dbReference type="EMBL" id="KAF4448475.1"/>
    </source>
</evidence>
<evidence type="ECO:0000313" key="11">
    <source>
        <dbReference type="Proteomes" id="UP000605986"/>
    </source>
</evidence>
<dbReference type="InterPro" id="IPR025496">
    <property type="entry name" value="DUF4387"/>
</dbReference>
<dbReference type="InterPro" id="IPR023606">
    <property type="entry name" value="CoA-Trfase_III_dom_1_sf"/>
</dbReference>
<feature type="region of interest" description="Disordered" evidence="8">
    <location>
        <begin position="1791"/>
        <end position="1831"/>
    </location>
</feature>
<evidence type="ECO:0000256" key="1">
    <source>
        <dbReference type="ARBA" id="ARBA00008383"/>
    </source>
</evidence>
<feature type="domain" description="Xylanolytic transcriptional activator regulatory" evidence="9">
    <location>
        <begin position="1476"/>
        <end position="1554"/>
    </location>
</feature>
<reference evidence="10" key="1">
    <citation type="submission" date="2020-01" db="EMBL/GenBank/DDBJ databases">
        <title>Identification and distribution of gene clusters putatively required for synthesis of sphingolipid metabolism inhibitors in phylogenetically diverse species of the filamentous fungus Fusarium.</title>
        <authorList>
            <person name="Kim H.-S."/>
            <person name="Busman M."/>
            <person name="Brown D.W."/>
            <person name="Divon H."/>
            <person name="Uhlig S."/>
            <person name="Proctor R.H."/>
        </authorList>
    </citation>
    <scope>NUCLEOTIDE SEQUENCE</scope>
    <source>
        <strain evidence="10">NRRL 53441</strain>
    </source>
</reference>